<dbReference type="Gene3D" id="3.40.50.720">
    <property type="entry name" value="NAD(P)-binding Rossmann-like Domain"/>
    <property type="match status" value="1"/>
</dbReference>
<dbReference type="PANTHER" id="PTHR47534">
    <property type="entry name" value="YALI0E05731P"/>
    <property type="match status" value="1"/>
</dbReference>
<dbReference type="Pfam" id="PF00106">
    <property type="entry name" value="adh_short"/>
    <property type="match status" value="1"/>
</dbReference>
<evidence type="ECO:0000256" key="1">
    <source>
        <dbReference type="ARBA" id="ARBA00023002"/>
    </source>
</evidence>
<dbReference type="InterPro" id="IPR036291">
    <property type="entry name" value="NAD(P)-bd_dom_sf"/>
</dbReference>
<keyword evidence="3" id="KW-1185">Reference proteome</keyword>
<dbReference type="PANTHER" id="PTHR47534:SF3">
    <property type="entry name" value="ALCOHOL DEHYDROGENASE-LIKE C-TERMINAL DOMAIN-CONTAINING PROTEIN"/>
    <property type="match status" value="1"/>
</dbReference>
<dbReference type="EMBL" id="JAZHXI010000012">
    <property type="protein sequence ID" value="KAL2065554.1"/>
    <property type="molecule type" value="Genomic_DNA"/>
</dbReference>
<dbReference type="InterPro" id="IPR002347">
    <property type="entry name" value="SDR_fam"/>
</dbReference>
<keyword evidence="1" id="KW-0560">Oxidoreductase</keyword>
<protein>
    <submittedName>
        <fullName evidence="2">Uncharacterized protein</fullName>
    </submittedName>
</protein>
<reference evidence="2 3" key="1">
    <citation type="journal article" date="2024" name="Commun. Biol.">
        <title>Comparative genomic analysis of thermophilic fungi reveals convergent evolutionary adaptations and gene losses.</title>
        <authorList>
            <person name="Steindorff A.S."/>
            <person name="Aguilar-Pontes M.V."/>
            <person name="Robinson A.J."/>
            <person name="Andreopoulos B."/>
            <person name="LaButti K."/>
            <person name="Kuo A."/>
            <person name="Mondo S."/>
            <person name="Riley R."/>
            <person name="Otillar R."/>
            <person name="Haridas S."/>
            <person name="Lipzen A."/>
            <person name="Grimwood J."/>
            <person name="Schmutz J."/>
            <person name="Clum A."/>
            <person name="Reid I.D."/>
            <person name="Moisan M.C."/>
            <person name="Butler G."/>
            <person name="Nguyen T.T.M."/>
            <person name="Dewar K."/>
            <person name="Conant G."/>
            <person name="Drula E."/>
            <person name="Henrissat B."/>
            <person name="Hansel C."/>
            <person name="Singer S."/>
            <person name="Hutchinson M.I."/>
            <person name="de Vries R.P."/>
            <person name="Natvig D.O."/>
            <person name="Powell A.J."/>
            <person name="Tsang A."/>
            <person name="Grigoriev I.V."/>
        </authorList>
    </citation>
    <scope>NUCLEOTIDE SEQUENCE [LARGE SCALE GENOMIC DNA]</scope>
    <source>
        <strain evidence="2 3">CBS 494.80</strain>
    </source>
</reference>
<sequence>MVKLVTVREENLRFANENHTGCVCVFAGATSGIGACTLERMITMISSSTFYVIGRSEQRFQVQHAKLQKLNSSNKIVFIQAEFSLIADIDSVSQRIVSVETKVDYLFMSPGLYPLNGAEYSREGLEVCFAVSYYSRIRLISNLLPVLRQSPNPRILSVLSGGREKAMLENDIGLRNSWSSASVINHTTTMTSLTFDHLAKYDTTITFLHSFPGLVKTNIFAAQTAPKSSGLLWKISLALLRMVFAFLMAVLGISPEESGEKQAFILTTKKFGPGVSLVSEKCEESAVPSALLKYHDGGWAEKIWEHTLKVLEQVEVQ</sequence>
<organism evidence="2 3">
    <name type="scientific">Oculimacula yallundae</name>
    <dbReference type="NCBI Taxonomy" id="86028"/>
    <lineage>
        <taxon>Eukaryota</taxon>
        <taxon>Fungi</taxon>
        <taxon>Dikarya</taxon>
        <taxon>Ascomycota</taxon>
        <taxon>Pezizomycotina</taxon>
        <taxon>Leotiomycetes</taxon>
        <taxon>Helotiales</taxon>
        <taxon>Ploettnerulaceae</taxon>
        <taxon>Oculimacula</taxon>
    </lineage>
</organism>
<name>A0ABR4C8F1_9HELO</name>
<comment type="caution">
    <text evidence="2">The sequence shown here is derived from an EMBL/GenBank/DDBJ whole genome shotgun (WGS) entry which is preliminary data.</text>
</comment>
<dbReference type="Proteomes" id="UP001595075">
    <property type="component" value="Unassembled WGS sequence"/>
</dbReference>
<accession>A0ABR4C8F1</accession>
<evidence type="ECO:0000313" key="3">
    <source>
        <dbReference type="Proteomes" id="UP001595075"/>
    </source>
</evidence>
<evidence type="ECO:0000313" key="2">
    <source>
        <dbReference type="EMBL" id="KAL2065554.1"/>
    </source>
</evidence>
<dbReference type="SUPFAM" id="SSF51735">
    <property type="entry name" value="NAD(P)-binding Rossmann-fold domains"/>
    <property type="match status" value="1"/>
</dbReference>
<gene>
    <name evidence="2" type="ORF">VTL71DRAFT_3224</name>
</gene>
<proteinExistence type="predicted"/>
<dbReference type="InterPro" id="IPR052228">
    <property type="entry name" value="Sec_Metab_Biosynth_Oxidored"/>
</dbReference>